<name>A0A645FJ13_9ZZZZ</name>
<feature type="region of interest" description="Disordered" evidence="1">
    <location>
        <begin position="62"/>
        <end position="94"/>
    </location>
</feature>
<dbReference type="AlphaFoldDB" id="A0A645FJ13"/>
<proteinExistence type="predicted"/>
<dbReference type="EMBL" id="VSSQ01061013">
    <property type="protein sequence ID" value="MPN14388.1"/>
    <property type="molecule type" value="Genomic_DNA"/>
</dbReference>
<accession>A0A645FJ13</accession>
<gene>
    <name evidence="2" type="ORF">SDC9_161715</name>
</gene>
<sequence>MRTCSTPLAGGTQTSMGLTAIEGLSVAHPLGLGNMHAAMGAGQDAFGQGLSRSLAFVVATCGTRPGHSPAHPPDGAEHQQKDQQIAHDSKGYEK</sequence>
<organism evidence="2">
    <name type="scientific">bioreactor metagenome</name>
    <dbReference type="NCBI Taxonomy" id="1076179"/>
    <lineage>
        <taxon>unclassified sequences</taxon>
        <taxon>metagenomes</taxon>
        <taxon>ecological metagenomes</taxon>
    </lineage>
</organism>
<reference evidence="2" key="1">
    <citation type="submission" date="2019-08" db="EMBL/GenBank/DDBJ databases">
        <authorList>
            <person name="Kucharzyk K."/>
            <person name="Murdoch R.W."/>
            <person name="Higgins S."/>
            <person name="Loffler F."/>
        </authorList>
    </citation>
    <scope>NUCLEOTIDE SEQUENCE</scope>
</reference>
<comment type="caution">
    <text evidence="2">The sequence shown here is derived from an EMBL/GenBank/DDBJ whole genome shotgun (WGS) entry which is preliminary data.</text>
</comment>
<evidence type="ECO:0000313" key="2">
    <source>
        <dbReference type="EMBL" id="MPN14388.1"/>
    </source>
</evidence>
<protein>
    <submittedName>
        <fullName evidence="2">Uncharacterized protein</fullName>
    </submittedName>
</protein>
<feature type="compositionally biased region" description="Basic and acidic residues" evidence="1">
    <location>
        <begin position="74"/>
        <end position="94"/>
    </location>
</feature>
<evidence type="ECO:0000256" key="1">
    <source>
        <dbReference type="SAM" id="MobiDB-lite"/>
    </source>
</evidence>